<dbReference type="Proteomes" id="UP000322634">
    <property type="component" value="Unassembled WGS sequence"/>
</dbReference>
<keyword evidence="1" id="KW-0472">Membrane</keyword>
<name>A0A5D0UJ63_9ACTN</name>
<comment type="caution">
    <text evidence="2">The sequence shown here is derived from an EMBL/GenBank/DDBJ whole genome shotgun (WGS) entry which is preliminary data.</text>
</comment>
<reference evidence="2 3" key="1">
    <citation type="submission" date="2019-08" db="EMBL/GenBank/DDBJ databases">
        <title>Actinomadura sp. nov. CYP1-5 isolated from mountain soil.</title>
        <authorList>
            <person name="Songsumanus A."/>
            <person name="Kuncharoen N."/>
            <person name="Kudo T."/>
            <person name="Yuki M."/>
            <person name="Igarashi Y."/>
            <person name="Tanasupawat S."/>
        </authorList>
    </citation>
    <scope>NUCLEOTIDE SEQUENCE [LARGE SCALE GENOMIC DNA]</scope>
    <source>
        <strain evidence="2 3">GKU157</strain>
    </source>
</reference>
<evidence type="ECO:0000256" key="1">
    <source>
        <dbReference type="SAM" id="Phobius"/>
    </source>
</evidence>
<organism evidence="2 3">
    <name type="scientific">Actinomadura syzygii</name>
    <dbReference type="NCBI Taxonomy" id="1427538"/>
    <lineage>
        <taxon>Bacteria</taxon>
        <taxon>Bacillati</taxon>
        <taxon>Actinomycetota</taxon>
        <taxon>Actinomycetes</taxon>
        <taxon>Streptosporangiales</taxon>
        <taxon>Thermomonosporaceae</taxon>
        <taxon>Actinomadura</taxon>
    </lineage>
</organism>
<proteinExistence type="predicted"/>
<evidence type="ECO:0000313" key="3">
    <source>
        <dbReference type="Proteomes" id="UP000322634"/>
    </source>
</evidence>
<sequence length="276" mass="30385">MRGGSRERSRYGTRDLVHLRLLERRRTRQANDPPQGWTTKDVAGYVWVLIPFVLAGLQLFRMADGNKEIIYALTSSADTRALLFGVLVPQVPGLLILVMAWSGPGILKRATSGMDAGDQGIIGFGYVVAFALLLVFVDPLMAAFASMALIANLLSLASDGDVQQQHGNLLRFSLLGVALHVILSPVLAPQWLPVEAIKLKTNETLAGYVVNADQGGWATILVDDPKQIRRVRVDEIQERADCRTGSQQSKSVWSPLKRPIMRNFTDYKVLPVCPKP</sequence>
<keyword evidence="1" id="KW-1133">Transmembrane helix</keyword>
<dbReference type="RefSeq" id="WP_148348795.1">
    <property type="nucleotide sequence ID" value="NZ_JBHSBF010000003.1"/>
</dbReference>
<evidence type="ECO:0000313" key="2">
    <source>
        <dbReference type="EMBL" id="TYC17653.1"/>
    </source>
</evidence>
<dbReference type="EMBL" id="VSFF01000002">
    <property type="protein sequence ID" value="TYC17653.1"/>
    <property type="molecule type" value="Genomic_DNA"/>
</dbReference>
<dbReference type="OrthoDB" id="4229874at2"/>
<accession>A0A5D0UJ63</accession>
<keyword evidence="1" id="KW-0812">Transmembrane</keyword>
<gene>
    <name evidence="2" type="ORF">FXF65_06625</name>
</gene>
<feature type="transmembrane region" description="Helical" evidence="1">
    <location>
        <begin position="42"/>
        <end position="60"/>
    </location>
</feature>
<feature type="transmembrane region" description="Helical" evidence="1">
    <location>
        <begin position="81"/>
        <end position="101"/>
    </location>
</feature>
<keyword evidence="3" id="KW-1185">Reference proteome</keyword>
<dbReference type="AlphaFoldDB" id="A0A5D0UJ63"/>
<feature type="transmembrane region" description="Helical" evidence="1">
    <location>
        <begin position="121"/>
        <end position="151"/>
    </location>
</feature>
<protein>
    <submittedName>
        <fullName evidence="2">Uncharacterized protein</fullName>
    </submittedName>
</protein>
<feature type="transmembrane region" description="Helical" evidence="1">
    <location>
        <begin position="172"/>
        <end position="192"/>
    </location>
</feature>